<gene>
    <name evidence="2" type="ORF">SRAA_0364</name>
</gene>
<name>A0A060NL49_9BURK</name>
<dbReference type="AlphaFoldDB" id="A0A060NL49"/>
<dbReference type="EMBL" id="AP014568">
    <property type="protein sequence ID" value="BAO80218.1"/>
    <property type="molecule type" value="Genomic_DNA"/>
</dbReference>
<proteinExistence type="predicted"/>
<feature type="region of interest" description="Disordered" evidence="1">
    <location>
        <begin position="1"/>
        <end position="25"/>
    </location>
</feature>
<dbReference type="KEGG" id="cbaa:SRAA_0364"/>
<dbReference type="HOGENOM" id="CLU_2878131_0_0_4"/>
<evidence type="ECO:0000256" key="1">
    <source>
        <dbReference type="SAM" id="MobiDB-lite"/>
    </source>
</evidence>
<protein>
    <submittedName>
        <fullName evidence="2">Uncharacterized protein</fullName>
    </submittedName>
</protein>
<evidence type="ECO:0000313" key="3">
    <source>
        <dbReference type="Proteomes" id="UP000067461"/>
    </source>
</evidence>
<keyword evidence="3" id="KW-1185">Reference proteome</keyword>
<reference evidence="2 3" key="1">
    <citation type="journal article" date="2014" name="Nat. Commun.">
        <title>Physiological and genomic features of highly alkaliphilic hydrogen-utilizing Betaproteobacteria from a continental serpentinizing site.</title>
        <authorList>
            <person name="Suzuki S."/>
            <person name="Kuenen J.G."/>
            <person name="Schipper K."/>
            <person name="van der Velde S."/>
            <person name="Ishii S."/>
            <person name="Wu A."/>
            <person name="Sorokin D.Y."/>
            <person name="Tenney A."/>
            <person name="Meng X.Y."/>
            <person name="Morrill P.L."/>
            <person name="Kamagata Y."/>
            <person name="Muyzer G."/>
            <person name="Nealson K.H."/>
        </authorList>
    </citation>
    <scope>NUCLEOTIDE SEQUENCE [LARGE SCALE GENOMIC DNA]</scope>
    <source>
        <strain evidence="2 3">A1</strain>
    </source>
</reference>
<evidence type="ECO:0000313" key="2">
    <source>
        <dbReference type="EMBL" id="BAO80218.1"/>
    </source>
</evidence>
<sequence>MRTVGAKEQNGRPRSRAGRAGTPDSFVVKKHIDHKQIDLGAMLPPKGQCNQAGVGWGGGAAAL</sequence>
<accession>A0A060NL49</accession>
<dbReference type="Proteomes" id="UP000067461">
    <property type="component" value="Chromosome"/>
</dbReference>
<organism evidence="2 3">
    <name type="scientific">Serpentinimonas raichei</name>
    <dbReference type="NCBI Taxonomy" id="1458425"/>
    <lineage>
        <taxon>Bacteria</taxon>
        <taxon>Pseudomonadati</taxon>
        <taxon>Pseudomonadota</taxon>
        <taxon>Betaproteobacteria</taxon>
        <taxon>Burkholderiales</taxon>
        <taxon>Comamonadaceae</taxon>
        <taxon>Serpentinimonas</taxon>
    </lineage>
</organism>